<dbReference type="SMART" id="SM00717">
    <property type="entry name" value="SANT"/>
    <property type="match status" value="1"/>
</dbReference>
<feature type="compositionally biased region" description="Acidic residues" evidence="3">
    <location>
        <begin position="287"/>
        <end position="303"/>
    </location>
</feature>
<dbReference type="PROSITE" id="PS51294">
    <property type="entry name" value="HTH_MYB"/>
    <property type="match status" value="1"/>
</dbReference>
<feature type="compositionally biased region" description="Polar residues" evidence="3">
    <location>
        <begin position="247"/>
        <end position="271"/>
    </location>
</feature>
<keyword evidence="2" id="KW-0539">Nucleus</keyword>
<sequence length="386" mass="43736">MALSQWKEAILEGIFMEIEDGVVEEKNLERLENLVEILHKEGSKVPESVKEAFCKVAVECTAKCLAFEKDAKKAYIEAIRSIWVCRIMPLCDKVSCLVTSDLLNSCRRLWTAHSDEKTCKSLMDENTRDKALVSLRKVVSELNPNLVAELNPNMDASDEIETSEESEETESMVEARENEVINNSKASEAMDEEKDTEPERSTSGGSKAEPLPHRYKTISSAVVDRALRKLRASQMELMEALGKGGPSNLNNESITEQENDVANPSETNVSPRPSLMERRTTAHTYEWEDSIDDSDGEPGDDGEINNKSKRKKIVMSPLKRNRSAEGARRKKVPWCTAETLAVLKGFEKYGANWKRIKDENPILVRRTNGDIKDKFRVEMRREERRP</sequence>
<organism evidence="5 6">
    <name type="scientific">Camelina sativa</name>
    <name type="common">False flax</name>
    <name type="synonym">Myagrum sativum</name>
    <dbReference type="NCBI Taxonomy" id="90675"/>
    <lineage>
        <taxon>Eukaryota</taxon>
        <taxon>Viridiplantae</taxon>
        <taxon>Streptophyta</taxon>
        <taxon>Embryophyta</taxon>
        <taxon>Tracheophyta</taxon>
        <taxon>Spermatophyta</taxon>
        <taxon>Magnoliopsida</taxon>
        <taxon>eudicotyledons</taxon>
        <taxon>Gunneridae</taxon>
        <taxon>Pentapetalae</taxon>
        <taxon>rosids</taxon>
        <taxon>malvids</taxon>
        <taxon>Brassicales</taxon>
        <taxon>Brassicaceae</taxon>
        <taxon>Camelineae</taxon>
        <taxon>Camelina</taxon>
    </lineage>
</organism>
<feature type="domain" description="HTH myb-type" evidence="4">
    <location>
        <begin position="326"/>
        <end position="383"/>
    </location>
</feature>
<protein>
    <submittedName>
        <fullName evidence="6">Uncharacterized protein LOC104754852</fullName>
    </submittedName>
</protein>
<dbReference type="SUPFAM" id="SSF46689">
    <property type="entry name" value="Homeodomain-like"/>
    <property type="match status" value="1"/>
</dbReference>
<feature type="region of interest" description="Disordered" evidence="3">
    <location>
        <begin position="241"/>
        <end position="331"/>
    </location>
</feature>
<feature type="compositionally biased region" description="Acidic residues" evidence="3">
    <location>
        <begin position="156"/>
        <end position="171"/>
    </location>
</feature>
<dbReference type="CDD" id="cd11660">
    <property type="entry name" value="SANT_TRF"/>
    <property type="match status" value="1"/>
</dbReference>
<dbReference type="InterPro" id="IPR009057">
    <property type="entry name" value="Homeodomain-like_sf"/>
</dbReference>
<dbReference type="GeneID" id="104754852"/>
<gene>
    <name evidence="6" type="primary">LOC104754852</name>
</gene>
<evidence type="ECO:0000256" key="2">
    <source>
        <dbReference type="ARBA" id="ARBA00023242"/>
    </source>
</evidence>
<dbReference type="RefSeq" id="XP_010475441.1">
    <property type="nucleotide sequence ID" value="XM_010477139.1"/>
</dbReference>
<dbReference type="Gene3D" id="1.10.10.60">
    <property type="entry name" value="Homeodomain-like"/>
    <property type="match status" value="1"/>
</dbReference>
<accession>A0ABM0WS95</accession>
<proteinExistence type="predicted"/>
<reference evidence="6" key="2">
    <citation type="submission" date="2025-08" db="UniProtKB">
        <authorList>
            <consortium name="RefSeq"/>
        </authorList>
    </citation>
    <scope>IDENTIFICATION</scope>
    <source>
        <tissue evidence="6">Leaf</tissue>
    </source>
</reference>
<dbReference type="PANTHER" id="PTHR46993:SF6">
    <property type="entry name" value="MYB TRANSCRIPTION FACTOR"/>
    <property type="match status" value="1"/>
</dbReference>
<name>A0ABM0WS95_CAMSA</name>
<dbReference type="Proteomes" id="UP000694864">
    <property type="component" value="Chromosome 17"/>
</dbReference>
<dbReference type="PANTHER" id="PTHR46993">
    <property type="entry name" value="MYB TRANSCRIPTION FACTOR"/>
    <property type="match status" value="1"/>
</dbReference>
<dbReference type="InterPro" id="IPR001005">
    <property type="entry name" value="SANT/Myb"/>
</dbReference>
<evidence type="ECO:0000313" key="5">
    <source>
        <dbReference type="Proteomes" id="UP000694864"/>
    </source>
</evidence>
<evidence type="ECO:0000256" key="3">
    <source>
        <dbReference type="SAM" id="MobiDB-lite"/>
    </source>
</evidence>
<evidence type="ECO:0000256" key="1">
    <source>
        <dbReference type="ARBA" id="ARBA00004123"/>
    </source>
</evidence>
<dbReference type="InterPro" id="IPR017930">
    <property type="entry name" value="Myb_dom"/>
</dbReference>
<reference evidence="5" key="1">
    <citation type="journal article" date="2014" name="Nat. Commun.">
        <title>The emerging biofuel crop Camelina sativa retains a highly undifferentiated hexaploid genome structure.</title>
        <authorList>
            <person name="Kagale S."/>
            <person name="Koh C."/>
            <person name="Nixon J."/>
            <person name="Bollina V."/>
            <person name="Clarke W.E."/>
            <person name="Tuteja R."/>
            <person name="Spillane C."/>
            <person name="Robinson S.J."/>
            <person name="Links M.G."/>
            <person name="Clarke C."/>
            <person name="Higgins E.E."/>
            <person name="Huebert T."/>
            <person name="Sharpe A.G."/>
            <person name="Parkin I.A."/>
        </authorList>
    </citation>
    <scope>NUCLEOTIDE SEQUENCE [LARGE SCALE GENOMIC DNA]</scope>
    <source>
        <strain evidence="5">cv. DH55</strain>
    </source>
</reference>
<evidence type="ECO:0000259" key="4">
    <source>
        <dbReference type="PROSITE" id="PS51294"/>
    </source>
</evidence>
<feature type="region of interest" description="Disordered" evidence="3">
    <location>
        <begin position="149"/>
        <end position="216"/>
    </location>
</feature>
<keyword evidence="5" id="KW-1185">Reference proteome</keyword>
<comment type="subcellular location">
    <subcellularLocation>
        <location evidence="1">Nucleus</location>
    </subcellularLocation>
</comment>
<evidence type="ECO:0000313" key="6">
    <source>
        <dbReference type="RefSeq" id="XP_010475441.1"/>
    </source>
</evidence>